<comment type="caution">
    <text evidence="1">The sequence shown here is derived from an EMBL/GenBank/DDBJ whole genome shotgun (WGS) entry which is preliminary data.</text>
</comment>
<gene>
    <name evidence="1" type="ORF">BS47DRAFT_292598</name>
</gene>
<reference evidence="1" key="1">
    <citation type="journal article" date="2020" name="Nat. Commun.">
        <title>Large-scale genome sequencing of mycorrhizal fungi provides insights into the early evolution of symbiotic traits.</title>
        <authorList>
            <person name="Miyauchi S."/>
            <person name="Kiss E."/>
            <person name="Kuo A."/>
            <person name="Drula E."/>
            <person name="Kohler A."/>
            <person name="Sanchez-Garcia M."/>
            <person name="Morin E."/>
            <person name="Andreopoulos B."/>
            <person name="Barry K.W."/>
            <person name="Bonito G."/>
            <person name="Buee M."/>
            <person name="Carver A."/>
            <person name="Chen C."/>
            <person name="Cichocki N."/>
            <person name="Clum A."/>
            <person name="Culley D."/>
            <person name="Crous P.W."/>
            <person name="Fauchery L."/>
            <person name="Girlanda M."/>
            <person name="Hayes R.D."/>
            <person name="Keri Z."/>
            <person name="LaButti K."/>
            <person name="Lipzen A."/>
            <person name="Lombard V."/>
            <person name="Magnuson J."/>
            <person name="Maillard F."/>
            <person name="Murat C."/>
            <person name="Nolan M."/>
            <person name="Ohm R.A."/>
            <person name="Pangilinan J."/>
            <person name="Pereira M.F."/>
            <person name="Perotto S."/>
            <person name="Peter M."/>
            <person name="Pfister S."/>
            <person name="Riley R."/>
            <person name="Sitrit Y."/>
            <person name="Stielow J.B."/>
            <person name="Szollosi G."/>
            <person name="Zifcakova L."/>
            <person name="Stursova M."/>
            <person name="Spatafora J.W."/>
            <person name="Tedersoo L."/>
            <person name="Vaario L.M."/>
            <person name="Yamada A."/>
            <person name="Yan M."/>
            <person name="Wang P."/>
            <person name="Xu J."/>
            <person name="Bruns T."/>
            <person name="Baldrian P."/>
            <person name="Vilgalys R."/>
            <person name="Dunand C."/>
            <person name="Henrissat B."/>
            <person name="Grigoriev I.V."/>
            <person name="Hibbett D."/>
            <person name="Nagy L.G."/>
            <person name="Martin F.M."/>
        </authorList>
    </citation>
    <scope>NUCLEOTIDE SEQUENCE</scope>
    <source>
        <strain evidence="1">UP504</strain>
    </source>
</reference>
<proteinExistence type="predicted"/>
<name>A0A9P6E0P8_9AGAM</name>
<sequence>MVRDGLFKALLTLFTEHLHDRTLEIALELVASFSFEFSNGVEFREFYDIVVATIQKKDLPIMVQVPAVRSICHVAKNPRSKCIELSLIPLLLERLCLRQADELLMLKLTCALGLVLDNLRLFKEPLLRQLAYEHGQRHVVHAMRPQYRRQFQQSMVISPLLRHQSDNDGQKNVTFVHELTNGANLDILTKLLSREHNMLTRELVALVICNLTANAHIFQVLADSTVAEKLSELVNDPAVTVTAHAKSTIEHTVSALVPYKRRTTRRGHEYETIEQIWSPLSSSWLNYLKPRLSDYGSALFIVRNRTLADNAVEIVFSVVEFMNEVLRDTLRDIAKDVDTLFGLKPSARIQVLFAYLPAFRERVEYLQGEVKVYNETETPSGDEIVQERTEQELETLQSFLQFLEEEWAPWQKKQDELLADGMIEFDLLFAVFKEGMKVRKAGISPEHMF</sequence>
<dbReference type="Gene3D" id="1.25.10.10">
    <property type="entry name" value="Leucine-rich Repeat Variant"/>
    <property type="match status" value="1"/>
</dbReference>
<dbReference type="AlphaFoldDB" id="A0A9P6E0P8"/>
<protein>
    <submittedName>
        <fullName evidence="1">Uncharacterized protein</fullName>
    </submittedName>
</protein>
<dbReference type="Proteomes" id="UP000886523">
    <property type="component" value="Unassembled WGS sequence"/>
</dbReference>
<dbReference type="EMBL" id="MU128925">
    <property type="protein sequence ID" value="KAF9518349.1"/>
    <property type="molecule type" value="Genomic_DNA"/>
</dbReference>
<accession>A0A9P6E0P8</accession>
<organism evidence="1 2">
    <name type="scientific">Hydnum rufescens UP504</name>
    <dbReference type="NCBI Taxonomy" id="1448309"/>
    <lineage>
        <taxon>Eukaryota</taxon>
        <taxon>Fungi</taxon>
        <taxon>Dikarya</taxon>
        <taxon>Basidiomycota</taxon>
        <taxon>Agaricomycotina</taxon>
        <taxon>Agaricomycetes</taxon>
        <taxon>Cantharellales</taxon>
        <taxon>Hydnaceae</taxon>
        <taxon>Hydnum</taxon>
    </lineage>
</organism>
<dbReference type="SUPFAM" id="SSF48371">
    <property type="entry name" value="ARM repeat"/>
    <property type="match status" value="1"/>
</dbReference>
<dbReference type="InterPro" id="IPR016024">
    <property type="entry name" value="ARM-type_fold"/>
</dbReference>
<dbReference type="InterPro" id="IPR011989">
    <property type="entry name" value="ARM-like"/>
</dbReference>
<evidence type="ECO:0000313" key="2">
    <source>
        <dbReference type="Proteomes" id="UP000886523"/>
    </source>
</evidence>
<evidence type="ECO:0000313" key="1">
    <source>
        <dbReference type="EMBL" id="KAF9518349.1"/>
    </source>
</evidence>
<keyword evidence="2" id="KW-1185">Reference proteome</keyword>